<dbReference type="AlphaFoldDB" id="S2EUA3"/>
<feature type="non-terminal residue" evidence="1">
    <location>
        <position position="1"/>
    </location>
</feature>
<comment type="caution">
    <text evidence="1">The sequence shown here is derived from an EMBL/GenBank/DDBJ whole genome shotgun (WGS) entry which is preliminary data.</text>
</comment>
<evidence type="ECO:0000313" key="2">
    <source>
        <dbReference type="Proteomes" id="UP000014065"/>
    </source>
</evidence>
<proteinExistence type="predicted"/>
<reference evidence="1 2" key="1">
    <citation type="journal article" date="2012" name="J. Bacteriol.">
        <title>Genome Sequence of "Candidatus Nitrosoarchaeum limnia" BG20, a Low-Salinity Ammonia-Oxidizing Archaeon from the San Francisco Bay Estuary.</title>
        <authorList>
            <person name="Mosier A.C."/>
            <person name="Allen E.E."/>
            <person name="Kim M."/>
            <person name="Ferriera S."/>
            <person name="Francis C.A."/>
        </authorList>
    </citation>
    <scope>NUCLEOTIDE SEQUENCE [LARGE SCALE GENOMIC DNA]</scope>
    <source>
        <strain evidence="1 2">BG20</strain>
    </source>
</reference>
<name>S2EUA3_9ARCH</name>
<gene>
    <name evidence="1" type="ORF">BG20_I2469</name>
</gene>
<organism evidence="1 2">
    <name type="scientific">Candidatus Nitrosarchaeum limnium BG20</name>
    <dbReference type="NCBI Taxonomy" id="859192"/>
    <lineage>
        <taxon>Archaea</taxon>
        <taxon>Nitrososphaerota</taxon>
        <taxon>Nitrososphaeria</taxon>
        <taxon>Nitrosopumilales</taxon>
        <taxon>Nitrosopumilaceae</taxon>
        <taxon>Nitrosarchaeum</taxon>
    </lineage>
</organism>
<protein>
    <submittedName>
        <fullName evidence="1">Uncharacterized protein</fullName>
    </submittedName>
</protein>
<evidence type="ECO:0000313" key="1">
    <source>
        <dbReference type="EMBL" id="EPA05889.1"/>
    </source>
</evidence>
<dbReference type="Proteomes" id="UP000014065">
    <property type="component" value="Unassembled WGS sequence"/>
</dbReference>
<keyword evidence="2" id="KW-1185">Reference proteome</keyword>
<sequence length="33" mass="3961">QLQKEKQLLKDEPLQKEKQLKDDKNVKKLTIVI</sequence>
<dbReference type="EMBL" id="AHJG01000127">
    <property type="protein sequence ID" value="EPA05889.1"/>
    <property type="molecule type" value="Genomic_DNA"/>
</dbReference>
<accession>S2EUA3</accession>